<dbReference type="OrthoDB" id="766896at2"/>
<proteinExistence type="predicted"/>
<dbReference type="InterPro" id="IPR024623">
    <property type="entry name" value="YtxH"/>
</dbReference>
<evidence type="ECO:0000313" key="2">
    <source>
        <dbReference type="EMBL" id="SER39435.1"/>
    </source>
</evidence>
<dbReference type="Pfam" id="PF12732">
    <property type="entry name" value="YtxH"/>
    <property type="match status" value="1"/>
</dbReference>
<organism evidence="2 3">
    <name type="scientific">Pedobacter rhizosphaerae</name>
    <dbReference type="NCBI Taxonomy" id="390241"/>
    <lineage>
        <taxon>Bacteria</taxon>
        <taxon>Pseudomonadati</taxon>
        <taxon>Bacteroidota</taxon>
        <taxon>Sphingobacteriia</taxon>
        <taxon>Sphingobacteriales</taxon>
        <taxon>Sphingobacteriaceae</taxon>
        <taxon>Pedobacter</taxon>
    </lineage>
</organism>
<sequence length="121" mass="13242">MKYRKLIGNFLTQKSNSNAQVAIALVAGLAAGAVISILFAPDSGAGTRGKIASGARNLRYGFQDKYNLLKEKVFGVEAIEEDIVTHEVPHFKHKTTKKRKSDVKDILEHAYENGQVQEGQG</sequence>
<gene>
    <name evidence="2" type="ORF">SAMN04488023_108120</name>
</gene>
<dbReference type="Proteomes" id="UP000199572">
    <property type="component" value="Unassembled WGS sequence"/>
</dbReference>
<keyword evidence="1" id="KW-0472">Membrane</keyword>
<dbReference type="EMBL" id="FOGG01000008">
    <property type="protein sequence ID" value="SER39435.1"/>
    <property type="molecule type" value="Genomic_DNA"/>
</dbReference>
<evidence type="ECO:0000313" key="3">
    <source>
        <dbReference type="Proteomes" id="UP000199572"/>
    </source>
</evidence>
<feature type="transmembrane region" description="Helical" evidence="1">
    <location>
        <begin position="21"/>
        <end position="40"/>
    </location>
</feature>
<dbReference type="RefSeq" id="WP_090883569.1">
    <property type="nucleotide sequence ID" value="NZ_FOGG01000008.1"/>
</dbReference>
<keyword evidence="1" id="KW-0812">Transmembrane</keyword>
<evidence type="ECO:0000256" key="1">
    <source>
        <dbReference type="SAM" id="Phobius"/>
    </source>
</evidence>
<protein>
    <submittedName>
        <fullName evidence="2">YtxH-like protein</fullName>
    </submittedName>
</protein>
<dbReference type="STRING" id="390241.SAMN04488023_108120"/>
<dbReference type="AlphaFoldDB" id="A0A1H9NUU0"/>
<name>A0A1H9NUU0_9SPHI</name>
<keyword evidence="1" id="KW-1133">Transmembrane helix</keyword>
<keyword evidence="3" id="KW-1185">Reference proteome</keyword>
<accession>A0A1H9NUU0</accession>
<reference evidence="2 3" key="1">
    <citation type="submission" date="2016-10" db="EMBL/GenBank/DDBJ databases">
        <authorList>
            <person name="de Groot N.N."/>
        </authorList>
    </citation>
    <scope>NUCLEOTIDE SEQUENCE [LARGE SCALE GENOMIC DNA]</scope>
    <source>
        <strain evidence="2 3">DSM 18610</strain>
    </source>
</reference>